<dbReference type="GeneID" id="20041081"/>
<dbReference type="EMBL" id="KI965651">
    <property type="protein sequence ID" value="EUD63814.1"/>
    <property type="molecule type" value="Genomic_DNA"/>
</dbReference>
<sequence>MRTKNSVLKLSKEIDKYCENKPSQLFLYMYNLKNHLNMGIRLVRSALSILYRLYVVIEGRNFDMIP</sequence>
<dbReference type="Proteomes" id="UP000030640">
    <property type="component" value="Unassembled WGS sequence"/>
</dbReference>
<organism evidence="1 2">
    <name type="scientific">Plasmodium inui San Antonio 1</name>
    <dbReference type="NCBI Taxonomy" id="1237626"/>
    <lineage>
        <taxon>Eukaryota</taxon>
        <taxon>Sar</taxon>
        <taxon>Alveolata</taxon>
        <taxon>Apicomplexa</taxon>
        <taxon>Aconoidasida</taxon>
        <taxon>Haemosporida</taxon>
        <taxon>Plasmodiidae</taxon>
        <taxon>Plasmodium</taxon>
        <taxon>Plasmodium (Plasmodium)</taxon>
    </lineage>
</organism>
<proteinExistence type="predicted"/>
<evidence type="ECO:0000313" key="1">
    <source>
        <dbReference type="EMBL" id="EUD63814.1"/>
    </source>
</evidence>
<protein>
    <submittedName>
        <fullName evidence="1">Uncharacterized protein</fullName>
    </submittedName>
</protein>
<dbReference type="RefSeq" id="XP_008819600.1">
    <property type="nucleotide sequence ID" value="XM_008821378.1"/>
</dbReference>
<gene>
    <name evidence="1" type="ORF">C922_05807</name>
</gene>
<evidence type="ECO:0000313" key="2">
    <source>
        <dbReference type="Proteomes" id="UP000030640"/>
    </source>
</evidence>
<reference evidence="1 2" key="1">
    <citation type="submission" date="2013-02" db="EMBL/GenBank/DDBJ databases">
        <title>The Genome Sequence of Plasmodium inui San Antonio 1.</title>
        <authorList>
            <consortium name="The Broad Institute Genome Sequencing Platform"/>
            <consortium name="The Broad Institute Genome Sequencing Center for Infectious Disease"/>
            <person name="Neafsey D."/>
            <person name="Cheeseman I."/>
            <person name="Volkman S."/>
            <person name="Adams J."/>
            <person name="Walker B."/>
            <person name="Young S.K."/>
            <person name="Zeng Q."/>
            <person name="Gargeya S."/>
            <person name="Fitzgerald M."/>
            <person name="Haas B."/>
            <person name="Abouelleil A."/>
            <person name="Alvarado L."/>
            <person name="Arachchi H.M."/>
            <person name="Berlin A.M."/>
            <person name="Chapman S.B."/>
            <person name="Dewar J."/>
            <person name="Goldberg J."/>
            <person name="Griggs A."/>
            <person name="Gujja S."/>
            <person name="Hansen M."/>
            <person name="Howarth C."/>
            <person name="Imamovic A."/>
            <person name="Larimer J."/>
            <person name="McCowan C."/>
            <person name="Murphy C."/>
            <person name="Neiman D."/>
            <person name="Pearson M."/>
            <person name="Priest M."/>
            <person name="Roberts A."/>
            <person name="Saif S."/>
            <person name="Shea T."/>
            <person name="Sisk P."/>
            <person name="Sykes S."/>
            <person name="Wortman J."/>
            <person name="Nusbaum C."/>
            <person name="Birren B."/>
        </authorList>
    </citation>
    <scope>NUCLEOTIDE SEQUENCE [LARGE SCALE GENOMIC DNA]</scope>
    <source>
        <strain evidence="1 2">San Antonio 1</strain>
    </source>
</reference>
<accession>W7A3Z7</accession>
<keyword evidence="2" id="KW-1185">Reference proteome</keyword>
<dbReference type="AlphaFoldDB" id="W7A3Z7"/>
<name>W7A3Z7_9APIC</name>
<dbReference type="VEuPathDB" id="PlasmoDB:C922_05807"/>